<gene>
    <name evidence="2" type="ORF">PV383_27595</name>
</gene>
<evidence type="ECO:0000256" key="1">
    <source>
        <dbReference type="SAM" id="MobiDB-lite"/>
    </source>
</evidence>
<proteinExistence type="predicted"/>
<dbReference type="RefSeq" id="WP_177261976.1">
    <property type="nucleotide sequence ID" value="NZ_JABXWF010000023.1"/>
</dbReference>
<reference evidence="2 3" key="1">
    <citation type="journal article" date="2023" name="Microb. Genom.">
        <title>Mesoterricola silvestris gen. nov., sp. nov., Mesoterricola sediminis sp. nov., Geothrix oryzae sp. nov., Geothrix edaphica sp. nov., Geothrix rubra sp. nov., and Geothrix limicola sp. nov., six novel members of Acidobacteriota isolated from soils.</title>
        <authorList>
            <person name="Weisberg A.J."/>
            <person name="Pearce E."/>
            <person name="Kramer C.G."/>
            <person name="Chang J.H."/>
            <person name="Clarke C.R."/>
        </authorList>
    </citation>
    <scope>NUCLEOTIDE SEQUENCE [LARGE SCALE GENOMIC DNA]</scope>
    <source>
        <strain evidence="2 3">NE20-4-1</strain>
    </source>
</reference>
<organism evidence="2 3">
    <name type="scientific">Streptomyces caniscabiei</name>
    <dbReference type="NCBI Taxonomy" id="2746961"/>
    <lineage>
        <taxon>Bacteria</taxon>
        <taxon>Bacillati</taxon>
        <taxon>Actinomycetota</taxon>
        <taxon>Actinomycetes</taxon>
        <taxon>Kitasatosporales</taxon>
        <taxon>Streptomycetaceae</taxon>
        <taxon>Streptomyces</taxon>
    </lineage>
</organism>
<dbReference type="EMBL" id="JARAWJ010000023">
    <property type="protein sequence ID" value="MDX3040922.1"/>
    <property type="molecule type" value="Genomic_DNA"/>
</dbReference>
<comment type="caution">
    <text evidence="2">The sequence shown here is derived from an EMBL/GenBank/DDBJ whole genome shotgun (WGS) entry which is preliminary data.</text>
</comment>
<dbReference type="InterPro" id="IPR011042">
    <property type="entry name" value="6-blade_b-propeller_TolB-like"/>
</dbReference>
<evidence type="ECO:0000313" key="3">
    <source>
        <dbReference type="Proteomes" id="UP001282474"/>
    </source>
</evidence>
<name>A0ABU4MVY5_9ACTN</name>
<protein>
    <submittedName>
        <fullName evidence="2">Uncharacterized protein</fullName>
    </submittedName>
</protein>
<keyword evidence="3" id="KW-1185">Reference proteome</keyword>
<accession>A0ABU4MVY5</accession>
<dbReference type="SUPFAM" id="SSF63829">
    <property type="entry name" value="Calcium-dependent phosphotriesterase"/>
    <property type="match status" value="1"/>
</dbReference>
<evidence type="ECO:0000313" key="2">
    <source>
        <dbReference type="EMBL" id="MDX3040922.1"/>
    </source>
</evidence>
<sequence>MSRPRVVAHFDITRGMTPENIALEPDGSADLTFSAARQVVHITKQGHTRVLATLPAEPNPQLQLRPADAPARPCPPGRLGGQDQTRATGLAGVDDFAFAGHGDTVLAALIFSNQVALVRPDGTHAVVLQDDGLSNRSCGLSGSESVQPRAPNGLGRAGPRRTRPRVATRILCVVLAREAGSLRDLARWIRPEATGRPCSILWWNRGPAR</sequence>
<feature type="region of interest" description="Disordered" evidence="1">
    <location>
        <begin position="138"/>
        <end position="161"/>
    </location>
</feature>
<dbReference type="Proteomes" id="UP001282474">
    <property type="component" value="Unassembled WGS sequence"/>
</dbReference>
<dbReference type="Gene3D" id="2.120.10.30">
    <property type="entry name" value="TolB, C-terminal domain"/>
    <property type="match status" value="2"/>
</dbReference>